<keyword evidence="3" id="KW-0311">Gluconate utilization</keyword>
<dbReference type="InterPro" id="IPR006115">
    <property type="entry name" value="6PGDH_NADP-bd"/>
</dbReference>
<dbReference type="GO" id="GO:0016054">
    <property type="term" value="P:organic acid catabolic process"/>
    <property type="evidence" value="ECO:0007669"/>
    <property type="project" value="UniProtKB-ARBA"/>
</dbReference>
<evidence type="ECO:0000259" key="4">
    <source>
        <dbReference type="SMART" id="SM01350"/>
    </source>
</evidence>
<keyword evidence="2" id="KW-0560">Oxidoreductase</keyword>
<dbReference type="Gene3D" id="3.40.50.720">
    <property type="entry name" value="NAD(P)-binding Rossmann-like Domain"/>
    <property type="match status" value="1"/>
</dbReference>
<dbReference type="InterPro" id="IPR006183">
    <property type="entry name" value="Pgluconate_DH"/>
</dbReference>
<dbReference type="SMART" id="SM01350">
    <property type="entry name" value="6PGD"/>
    <property type="match status" value="1"/>
</dbReference>
<dbReference type="EMBL" id="JFHK01000028">
    <property type="protein sequence ID" value="OAA27232.1"/>
    <property type="molecule type" value="Genomic_DNA"/>
</dbReference>
<dbReference type="SUPFAM" id="SSF51735">
    <property type="entry name" value="NAD(P)-binding Rossmann-fold domains"/>
    <property type="match status" value="1"/>
</dbReference>
<feature type="domain" description="6-phosphogluconate dehydrogenase C-terminal" evidence="4">
    <location>
        <begin position="167"/>
        <end position="324"/>
    </location>
</feature>
<dbReference type="RefSeq" id="WP_068349025.1">
    <property type="nucleotide sequence ID" value="NZ_JFHK01000028.1"/>
</dbReference>
<dbReference type="InterPro" id="IPR006114">
    <property type="entry name" value="6PGDH_C"/>
</dbReference>
<dbReference type="NCBIfam" id="TIGR00872">
    <property type="entry name" value="gnd_rel"/>
    <property type="match status" value="1"/>
</dbReference>
<comment type="similarity">
    <text evidence="1">Belongs to the 6-phosphogluconate dehydrogenase family.</text>
</comment>
<dbReference type="NCBIfam" id="NF007161">
    <property type="entry name" value="PRK09599.1"/>
    <property type="match status" value="1"/>
</dbReference>
<dbReference type="InterPro" id="IPR002204">
    <property type="entry name" value="3-OH-isobutyrate_DH-rel_CS"/>
</dbReference>
<dbReference type="GO" id="GO:0006098">
    <property type="term" value="P:pentose-phosphate shunt"/>
    <property type="evidence" value="ECO:0007669"/>
    <property type="project" value="InterPro"/>
</dbReference>
<dbReference type="PANTHER" id="PTHR11811">
    <property type="entry name" value="6-PHOSPHOGLUCONATE DEHYDROGENASE"/>
    <property type="match status" value="1"/>
</dbReference>
<dbReference type="AlphaFoldDB" id="A0A176JUX9"/>
<dbReference type="PROSITE" id="PS00895">
    <property type="entry name" value="3_HYDROXYISOBUT_DH"/>
    <property type="match status" value="1"/>
</dbReference>
<proteinExistence type="inferred from homology"/>
<gene>
    <name evidence="5" type="ORF">AT15_05275</name>
</gene>
<dbReference type="InterPro" id="IPR008927">
    <property type="entry name" value="6-PGluconate_DH-like_C_sf"/>
</dbReference>
<dbReference type="InterPro" id="IPR004849">
    <property type="entry name" value="6DGDH_YqeC"/>
</dbReference>
<dbReference type="PATRIC" id="fig|1453497.3.peg.1048"/>
<reference evidence="5 6" key="1">
    <citation type="submission" date="2014-02" db="EMBL/GenBank/DDBJ databases">
        <title>Kosmotoga genome sequencing.</title>
        <authorList>
            <person name="Pollo S.M."/>
            <person name="Charchuk R."/>
            <person name="Nesbo C.L."/>
        </authorList>
    </citation>
    <scope>NUCLEOTIDE SEQUENCE [LARGE SCALE GENOMIC DNA]</scope>
    <source>
        <strain evidence="5 6">S304</strain>
    </source>
</reference>
<dbReference type="SUPFAM" id="SSF48179">
    <property type="entry name" value="6-phosphogluconate dehydrogenase C-terminal domain-like"/>
    <property type="match status" value="1"/>
</dbReference>
<evidence type="ECO:0000313" key="5">
    <source>
        <dbReference type="EMBL" id="OAA27232.1"/>
    </source>
</evidence>
<dbReference type="InterPro" id="IPR013328">
    <property type="entry name" value="6PGD_dom2"/>
</dbReference>
<dbReference type="OrthoDB" id="9804542at2"/>
<dbReference type="Pfam" id="PF00393">
    <property type="entry name" value="6PGD"/>
    <property type="match status" value="1"/>
</dbReference>
<name>A0A176JUX9_9BACT</name>
<dbReference type="GO" id="GO:0004616">
    <property type="term" value="F:phosphogluconate dehydrogenase (decarboxylating) activity"/>
    <property type="evidence" value="ECO:0007669"/>
    <property type="project" value="InterPro"/>
</dbReference>
<comment type="caution">
    <text evidence="5">The sequence shown here is derived from an EMBL/GenBank/DDBJ whole genome shotgun (WGS) entry which is preliminary data.</text>
</comment>
<accession>A0A176JUX9</accession>
<dbReference type="Proteomes" id="UP000077339">
    <property type="component" value="Unassembled WGS sequence"/>
</dbReference>
<dbReference type="STRING" id="1453497.AT15_05275"/>
<evidence type="ECO:0000256" key="1">
    <source>
        <dbReference type="ARBA" id="ARBA00008419"/>
    </source>
</evidence>
<dbReference type="InterPro" id="IPR036291">
    <property type="entry name" value="NAD(P)-bd_dom_sf"/>
</dbReference>
<evidence type="ECO:0000256" key="3">
    <source>
        <dbReference type="ARBA" id="ARBA00023064"/>
    </source>
</evidence>
<evidence type="ECO:0000313" key="6">
    <source>
        <dbReference type="Proteomes" id="UP000077339"/>
    </source>
</evidence>
<sequence>MKIAILGLGRMGFNMSKRLIKNGHEVYGYDKDQEKVKLLEREGAKGIRNLSEIAKIIDSPRVVWLMLPSGVITESALEEVSQYLKPGDVVVDGSNGHYKEDKVRESKLKDKGIIYMDAGVSGGIWGYEVGYCTMVGGNKKAFEFIEPILRSLAPKEGYLYCGPSGAGHFVKMIHNGIEYAIMEAYGEGFEILKASEYSEYFKLEEVAHLWNQGSIIRSWLLELLEEAFKKDPELETIQGIVPDSGEARWTVQAAVDLGVSATGIAHSLFKRFQSRQVDVFSDKILAALRKEFGGHAVYKKGNEVRSRTAGAGPVKHADPSEEWKISNMEGN</sequence>
<dbReference type="PRINTS" id="PR00076">
    <property type="entry name" value="6PGDHDRGNASE"/>
</dbReference>
<dbReference type="GO" id="GO:0050661">
    <property type="term" value="F:NADP binding"/>
    <property type="evidence" value="ECO:0007669"/>
    <property type="project" value="InterPro"/>
</dbReference>
<protein>
    <submittedName>
        <fullName evidence="5">6-phosphogluconate dehydrogenase</fullName>
    </submittedName>
</protein>
<organism evidence="5 6">
    <name type="scientific">Kosmotoga arenicorallina S304</name>
    <dbReference type="NCBI Taxonomy" id="1453497"/>
    <lineage>
        <taxon>Bacteria</taxon>
        <taxon>Thermotogati</taxon>
        <taxon>Thermotogota</taxon>
        <taxon>Thermotogae</taxon>
        <taxon>Kosmotogales</taxon>
        <taxon>Kosmotogaceae</taxon>
        <taxon>Kosmotoga</taxon>
    </lineage>
</organism>
<keyword evidence="6" id="KW-1185">Reference proteome</keyword>
<dbReference type="GO" id="GO:0019521">
    <property type="term" value="P:D-gluconate metabolic process"/>
    <property type="evidence" value="ECO:0007669"/>
    <property type="project" value="UniProtKB-KW"/>
</dbReference>
<evidence type="ECO:0000256" key="2">
    <source>
        <dbReference type="ARBA" id="ARBA00023002"/>
    </source>
</evidence>
<dbReference type="Pfam" id="PF03446">
    <property type="entry name" value="NAD_binding_2"/>
    <property type="match status" value="1"/>
</dbReference>
<dbReference type="Gene3D" id="1.10.1040.10">
    <property type="entry name" value="N-(1-d-carboxylethyl)-l-norvaline Dehydrogenase, domain 2"/>
    <property type="match status" value="1"/>
</dbReference>